<reference evidence="2 3" key="1">
    <citation type="journal article" date="2010" name="Stand. Genomic Sci.">
        <title>Complete genome sequence of Ilyobacter polytropus type strain (CuHbu1).</title>
        <authorList>
            <person name="Sikorski J."/>
            <person name="Chertkov O."/>
            <person name="Lapidus A."/>
            <person name="Nolan M."/>
            <person name="Lucas S."/>
            <person name="Del Rio T.G."/>
            <person name="Tice H."/>
            <person name="Cheng J.F."/>
            <person name="Tapia R."/>
            <person name="Han C."/>
            <person name="Goodwin L."/>
            <person name="Pitluck S."/>
            <person name="Liolios K."/>
            <person name="Ivanova N."/>
            <person name="Mavromatis K."/>
            <person name="Mikhailova N."/>
            <person name="Pati A."/>
            <person name="Chen A."/>
            <person name="Palaniappan K."/>
            <person name="Land M."/>
            <person name="Hauser L."/>
            <person name="Chang Y.J."/>
            <person name="Jeffries C.D."/>
            <person name="Brambilla E."/>
            <person name="Yasawong M."/>
            <person name="Rohde M."/>
            <person name="Pukall R."/>
            <person name="Spring S."/>
            <person name="Goker M."/>
            <person name="Woyke T."/>
            <person name="Bristow J."/>
            <person name="Eisen J.A."/>
            <person name="Markowitz V."/>
            <person name="Hugenholtz P."/>
            <person name="Kyrpides N.C."/>
            <person name="Klenk H.P."/>
        </authorList>
    </citation>
    <scope>NUCLEOTIDE SEQUENCE [LARGE SCALE GENOMIC DNA]</scope>
    <source>
        <strain evidence="3">ATCC 51220 / DSM 2926 / LMG 16218 / CuHBu1</strain>
    </source>
</reference>
<evidence type="ECO:0000256" key="1">
    <source>
        <dbReference type="SAM" id="Phobius"/>
    </source>
</evidence>
<dbReference type="Proteomes" id="UP000006875">
    <property type="component" value="Chromosome"/>
</dbReference>
<dbReference type="EMBL" id="CP002281">
    <property type="protein sequence ID" value="ADO82954.1"/>
    <property type="molecule type" value="Genomic_DNA"/>
</dbReference>
<name>E3H802_ILYPC</name>
<gene>
    <name evidence="2" type="ordered locus">Ilyop_1173</name>
</gene>
<evidence type="ECO:0000313" key="2">
    <source>
        <dbReference type="EMBL" id="ADO82954.1"/>
    </source>
</evidence>
<dbReference type="HOGENOM" id="CLU_2843978_0_0_0"/>
<evidence type="ECO:0000313" key="3">
    <source>
        <dbReference type="Proteomes" id="UP000006875"/>
    </source>
</evidence>
<dbReference type="STRING" id="572544.Ilyop_1173"/>
<dbReference type="KEGG" id="ipo:Ilyop_1173"/>
<organism evidence="2 3">
    <name type="scientific">Ilyobacter polytropus (strain ATCC 51220 / DSM 2926 / LMG 16218 / CuHBu1)</name>
    <dbReference type="NCBI Taxonomy" id="572544"/>
    <lineage>
        <taxon>Bacteria</taxon>
        <taxon>Fusobacteriati</taxon>
        <taxon>Fusobacteriota</taxon>
        <taxon>Fusobacteriia</taxon>
        <taxon>Fusobacteriales</taxon>
        <taxon>Fusobacteriaceae</taxon>
        <taxon>Ilyobacter</taxon>
    </lineage>
</organism>
<sequence>MILLFLGIFTLVCTFYKPSFYWESRKAKSMRKLIGDSGTTALYYLIGLSVSVIGIFGALGIISLK</sequence>
<keyword evidence="1" id="KW-0812">Transmembrane</keyword>
<protein>
    <submittedName>
        <fullName evidence="2">Uncharacterized protein</fullName>
    </submittedName>
</protein>
<proteinExistence type="predicted"/>
<feature type="transmembrane region" description="Helical" evidence="1">
    <location>
        <begin position="41"/>
        <end position="64"/>
    </location>
</feature>
<accession>E3H802</accession>
<dbReference type="AlphaFoldDB" id="E3H802"/>
<keyword evidence="3" id="KW-1185">Reference proteome</keyword>
<keyword evidence="1" id="KW-0472">Membrane</keyword>
<keyword evidence="1" id="KW-1133">Transmembrane helix</keyword>